<dbReference type="FunFam" id="1.25.40.10:FF:000366">
    <property type="entry name" value="Pentatricopeptide (PPR) repeat-containing protein"/>
    <property type="match status" value="1"/>
</dbReference>
<protein>
    <recommendedName>
        <fullName evidence="6">Pentatricopeptide repeat-containing protein</fullName>
    </recommendedName>
</protein>
<dbReference type="Pfam" id="PF01535">
    <property type="entry name" value="PPR"/>
    <property type="match status" value="6"/>
</dbReference>
<dbReference type="Pfam" id="PF20431">
    <property type="entry name" value="E_motif"/>
    <property type="match status" value="1"/>
</dbReference>
<gene>
    <name evidence="4" type="ORF">QN277_024643</name>
</gene>
<proteinExistence type="inferred from homology"/>
<feature type="repeat" description="PPR" evidence="3">
    <location>
        <begin position="116"/>
        <end position="146"/>
    </location>
</feature>
<accession>A0AAE1MKF1</accession>
<dbReference type="PANTHER" id="PTHR47926">
    <property type="entry name" value="PENTATRICOPEPTIDE REPEAT-CONTAINING PROTEIN"/>
    <property type="match status" value="1"/>
</dbReference>
<dbReference type="InterPro" id="IPR046960">
    <property type="entry name" value="PPR_At4g14850-like_plant"/>
</dbReference>
<reference evidence="4" key="1">
    <citation type="submission" date="2023-10" db="EMBL/GenBank/DDBJ databases">
        <title>Chromosome-level genome of the transformable northern wattle, Acacia crassicarpa.</title>
        <authorList>
            <person name="Massaro I."/>
            <person name="Sinha N.R."/>
            <person name="Poethig S."/>
            <person name="Leichty A.R."/>
        </authorList>
    </citation>
    <scope>NUCLEOTIDE SEQUENCE</scope>
    <source>
        <strain evidence="4">Acra3RX</strain>
        <tissue evidence="4">Leaf</tissue>
    </source>
</reference>
<comment type="caution">
    <text evidence="4">The sequence shown here is derived from an EMBL/GenBank/DDBJ whole genome shotgun (WGS) entry which is preliminary data.</text>
</comment>
<evidence type="ECO:0000313" key="5">
    <source>
        <dbReference type="Proteomes" id="UP001293593"/>
    </source>
</evidence>
<evidence type="ECO:0000313" key="4">
    <source>
        <dbReference type="EMBL" id="KAK4267925.1"/>
    </source>
</evidence>
<dbReference type="GO" id="GO:0048731">
    <property type="term" value="P:system development"/>
    <property type="evidence" value="ECO:0007669"/>
    <property type="project" value="UniProtKB-ARBA"/>
</dbReference>
<evidence type="ECO:0000256" key="3">
    <source>
        <dbReference type="PROSITE-ProRule" id="PRU00708"/>
    </source>
</evidence>
<name>A0AAE1MKF1_9FABA</name>
<dbReference type="InterPro" id="IPR002885">
    <property type="entry name" value="PPR_rpt"/>
</dbReference>
<dbReference type="NCBIfam" id="TIGR00756">
    <property type="entry name" value="PPR"/>
    <property type="match status" value="9"/>
</dbReference>
<dbReference type="GO" id="GO:0009451">
    <property type="term" value="P:RNA modification"/>
    <property type="evidence" value="ECO:0007669"/>
    <property type="project" value="InterPro"/>
</dbReference>
<dbReference type="AlphaFoldDB" id="A0AAE1MKF1"/>
<feature type="repeat" description="PPR" evidence="3">
    <location>
        <begin position="302"/>
        <end position="337"/>
    </location>
</feature>
<dbReference type="FunFam" id="1.25.40.10:FF:000125">
    <property type="entry name" value="Pentatricopeptide repeat-containing protein"/>
    <property type="match status" value="2"/>
</dbReference>
<comment type="similarity">
    <text evidence="1">Belongs to the PPR family. PCMP-H subfamily.</text>
</comment>
<dbReference type="PANTHER" id="PTHR47926:SF373">
    <property type="entry name" value="TETRATRICOPEPTIDE-LIKE HELICAL DOMAIN SUPERFAMILY, DYW DOMAIN-CONTAINING PROTEIN"/>
    <property type="match status" value="1"/>
</dbReference>
<dbReference type="FunFam" id="1.25.40.10:FF:000031">
    <property type="entry name" value="Pentatricopeptide repeat-containing protein mitochondrial"/>
    <property type="match status" value="1"/>
</dbReference>
<dbReference type="InterPro" id="IPR046848">
    <property type="entry name" value="E_motif"/>
</dbReference>
<evidence type="ECO:0008006" key="6">
    <source>
        <dbReference type="Google" id="ProtNLM"/>
    </source>
</evidence>
<feature type="repeat" description="PPR" evidence="3">
    <location>
        <begin position="543"/>
        <end position="577"/>
    </location>
</feature>
<dbReference type="Pfam" id="PF12854">
    <property type="entry name" value="PPR_1"/>
    <property type="match status" value="2"/>
</dbReference>
<feature type="repeat" description="PPR" evidence="3">
    <location>
        <begin position="209"/>
        <end position="239"/>
    </location>
</feature>
<feature type="repeat" description="PPR" evidence="3">
    <location>
        <begin position="441"/>
        <end position="475"/>
    </location>
</feature>
<keyword evidence="2" id="KW-0677">Repeat</keyword>
<dbReference type="SUPFAM" id="SSF48452">
    <property type="entry name" value="TPR-like"/>
    <property type="match status" value="2"/>
</dbReference>
<dbReference type="GO" id="GO:0003723">
    <property type="term" value="F:RNA binding"/>
    <property type="evidence" value="ECO:0007669"/>
    <property type="project" value="InterPro"/>
</dbReference>
<feature type="repeat" description="PPR" evidence="3">
    <location>
        <begin position="240"/>
        <end position="274"/>
    </location>
</feature>
<evidence type="ECO:0000256" key="2">
    <source>
        <dbReference type="ARBA" id="ARBA00022737"/>
    </source>
</evidence>
<sequence>MLASFRSPFTLIQAFKINRILLINDVIWWRSMTSLSCDSQAIIFPEKVGANLEMKRSNILISNLCKEGRIDEARRLFDEMTERDVVLWTTMIAGYIKCGMMKEARRLFDRVDAKNNVVTWTAMVAGYIRFNQIKEAERLFYVMPLRNVVSWNTMIDGYARNNQIELALDLFRRMPERNIVSWNTIITALSQSGRVEDAWGLFNQMPNRDVISWTAMVVGLSKNGRIDEARALFDNMPVRNVVSWNAMIAGYAQNKRFDEAIELFKRMPERDTPSWNTMITGFIRNGNLEKAEKLFNEMPQKNVITWTAMMTGYVQHGRSEEALKMFNKMLAIDGIKPNTGTFVTILGACSDLAGICEGQQIHQLVSKTIYHDNTYVVSALINMYSKCGELHIARKLFDGYISGQRDLISWNGMIAAYAHHGYGKEAINLFNEMQKSGLHPNDVTYVELLSACSHSGLVKEGLKFFDDLFKNKSIPVNEDHYTCLIDLCGRAGRLKEAFNIIEGLGEKSSLSVWGALLAGCNVHGNTDIGKLAAEKIFKIEPENAGTYSLLSNMYASVGKWKEAAIMRMKMKDKGLKKQPGCSWIEVNNKVKVFVVSDKSHSQSEEIDYLLVDLHAKMKKIGDIPDDDLLVHVEI</sequence>
<feature type="repeat" description="PPR" evidence="3">
    <location>
        <begin position="147"/>
        <end position="181"/>
    </location>
</feature>
<dbReference type="Pfam" id="PF13041">
    <property type="entry name" value="PPR_2"/>
    <property type="match status" value="3"/>
</dbReference>
<dbReference type="EMBL" id="JAWXYG010000007">
    <property type="protein sequence ID" value="KAK4267925.1"/>
    <property type="molecule type" value="Genomic_DNA"/>
</dbReference>
<feature type="repeat" description="PPR" evidence="3">
    <location>
        <begin position="406"/>
        <end position="440"/>
    </location>
</feature>
<feature type="repeat" description="PPR" evidence="3">
    <location>
        <begin position="53"/>
        <end position="87"/>
    </location>
</feature>
<dbReference type="PROSITE" id="PS51375">
    <property type="entry name" value="PPR"/>
    <property type="match status" value="9"/>
</dbReference>
<dbReference type="Gene3D" id="1.25.40.10">
    <property type="entry name" value="Tetratricopeptide repeat domain"/>
    <property type="match status" value="6"/>
</dbReference>
<dbReference type="Proteomes" id="UP001293593">
    <property type="component" value="Unassembled WGS sequence"/>
</dbReference>
<evidence type="ECO:0000256" key="1">
    <source>
        <dbReference type="ARBA" id="ARBA00006643"/>
    </source>
</evidence>
<organism evidence="4 5">
    <name type="scientific">Acacia crassicarpa</name>
    <name type="common">northern wattle</name>
    <dbReference type="NCBI Taxonomy" id="499986"/>
    <lineage>
        <taxon>Eukaryota</taxon>
        <taxon>Viridiplantae</taxon>
        <taxon>Streptophyta</taxon>
        <taxon>Embryophyta</taxon>
        <taxon>Tracheophyta</taxon>
        <taxon>Spermatophyta</taxon>
        <taxon>Magnoliopsida</taxon>
        <taxon>eudicotyledons</taxon>
        <taxon>Gunneridae</taxon>
        <taxon>Pentapetalae</taxon>
        <taxon>rosids</taxon>
        <taxon>fabids</taxon>
        <taxon>Fabales</taxon>
        <taxon>Fabaceae</taxon>
        <taxon>Caesalpinioideae</taxon>
        <taxon>mimosoid clade</taxon>
        <taxon>Acacieae</taxon>
        <taxon>Acacia</taxon>
    </lineage>
</organism>
<dbReference type="InterPro" id="IPR011990">
    <property type="entry name" value="TPR-like_helical_dom_sf"/>
</dbReference>
<keyword evidence="5" id="KW-1185">Reference proteome</keyword>